<dbReference type="GO" id="GO:0051603">
    <property type="term" value="P:proteolysis involved in protein catabolic process"/>
    <property type="evidence" value="ECO:0007669"/>
    <property type="project" value="TreeGrafter"/>
</dbReference>
<dbReference type="SUPFAM" id="SSF50156">
    <property type="entry name" value="PDZ domain-like"/>
    <property type="match status" value="1"/>
</dbReference>
<reference evidence="1 2" key="1">
    <citation type="submission" date="2019-07" db="EMBL/GenBank/DDBJ databases">
        <title>Full genome sequence of Sphingomonas sp. 4R-6-7(HKS19).</title>
        <authorList>
            <person name="Im W.-T."/>
        </authorList>
    </citation>
    <scope>NUCLEOTIDE SEQUENCE [LARGE SCALE GENOMIC DNA]</scope>
    <source>
        <strain evidence="1 2">HKS19</strain>
    </source>
</reference>
<evidence type="ECO:0000313" key="2">
    <source>
        <dbReference type="Proteomes" id="UP000315673"/>
    </source>
</evidence>
<dbReference type="GO" id="GO:0004222">
    <property type="term" value="F:metalloendopeptidase activity"/>
    <property type="evidence" value="ECO:0007669"/>
    <property type="project" value="TreeGrafter"/>
</dbReference>
<protein>
    <submittedName>
        <fullName evidence="1">Peptidase M48 family protein</fullName>
    </submittedName>
</protein>
<accession>A0A5B8LIJ0</accession>
<dbReference type="Gene3D" id="2.30.42.10">
    <property type="match status" value="1"/>
</dbReference>
<proteinExistence type="predicted"/>
<keyword evidence="2" id="KW-1185">Reference proteome</keyword>
<dbReference type="PANTHER" id="PTHR22726:SF1">
    <property type="entry name" value="METALLOENDOPEPTIDASE OMA1, MITOCHONDRIAL"/>
    <property type="match status" value="1"/>
</dbReference>
<dbReference type="InterPro" id="IPR051156">
    <property type="entry name" value="Mito/Outer_Membr_Metalloprot"/>
</dbReference>
<dbReference type="AlphaFoldDB" id="A0A5B8LIJ0"/>
<gene>
    <name evidence="1" type="ORF">FPZ24_05315</name>
</gene>
<sequence length="327" mass="35100">MKLFVLAALAAIASTPADSPNDAFFGVLRNADTRLATIAERLTIANVELCDQRQPALGMVLHSLRQYRESDWPTVKRVFGFRAPVAVEGVIDGGAAQGAGVAANDAVLAIGDHPLPSAVADGSKPASTDRDRALALIDSTPSDRPLAITFDHDGQTVRRELAPRVACKSRFEIVIGNGYDAQADGTIVQLGEKFFEGMSDEEIAVVVAHEFAHNILRHRARLDAAGISRGIAAEFGRNARLIRETEDQADELSVYLLANAGYDPLAPGRFWRKWGGKIGTEGIFRSRTHASGKSRAKAMDVVAKTAKPSADQPIIPAMLSARSQPLR</sequence>
<dbReference type="CDD" id="cd07342">
    <property type="entry name" value="M48C_Oma1_like"/>
    <property type="match status" value="1"/>
</dbReference>
<dbReference type="RefSeq" id="WP_146570054.1">
    <property type="nucleotide sequence ID" value="NZ_CP042306.1"/>
</dbReference>
<dbReference type="OrthoDB" id="7338723at2"/>
<evidence type="ECO:0000313" key="1">
    <source>
        <dbReference type="EMBL" id="QDZ06970.1"/>
    </source>
</evidence>
<dbReference type="GO" id="GO:0016020">
    <property type="term" value="C:membrane"/>
    <property type="evidence" value="ECO:0007669"/>
    <property type="project" value="TreeGrafter"/>
</dbReference>
<organism evidence="1 2">
    <name type="scientific">Sphingomonas panacisoli</name>
    <dbReference type="NCBI Taxonomy" id="1813879"/>
    <lineage>
        <taxon>Bacteria</taxon>
        <taxon>Pseudomonadati</taxon>
        <taxon>Pseudomonadota</taxon>
        <taxon>Alphaproteobacteria</taxon>
        <taxon>Sphingomonadales</taxon>
        <taxon>Sphingomonadaceae</taxon>
        <taxon>Sphingomonas</taxon>
    </lineage>
</organism>
<name>A0A5B8LIJ0_9SPHN</name>
<dbReference type="EMBL" id="CP042306">
    <property type="protein sequence ID" value="QDZ06970.1"/>
    <property type="molecule type" value="Genomic_DNA"/>
</dbReference>
<dbReference type="InterPro" id="IPR036034">
    <property type="entry name" value="PDZ_sf"/>
</dbReference>
<dbReference type="KEGG" id="spai:FPZ24_05315"/>
<dbReference type="Proteomes" id="UP000315673">
    <property type="component" value="Chromosome"/>
</dbReference>
<dbReference type="PANTHER" id="PTHR22726">
    <property type="entry name" value="METALLOENDOPEPTIDASE OMA1"/>
    <property type="match status" value="1"/>
</dbReference>